<proteinExistence type="predicted"/>
<dbReference type="RefSeq" id="WP_096429534.1">
    <property type="nucleotide sequence ID" value="NZ_AP018042.1"/>
</dbReference>
<accession>A0A1Y1CKW2</accession>
<feature type="chain" id="PRO_5012123862" description="Calx-beta domain-containing protein" evidence="1">
    <location>
        <begin position="24"/>
        <end position="300"/>
    </location>
</feature>
<name>A0A1Y1CKW2_9BACT</name>
<reference evidence="2 3" key="1">
    <citation type="journal article" date="2018" name="Mar. Genomics">
        <title>Complete genome sequence of Marinifilaceae bacterium strain SPP2, isolated from the Antarctic marine sediment.</title>
        <authorList>
            <person name="Watanabe M."/>
            <person name="Kojima H."/>
            <person name="Fukui M."/>
        </authorList>
    </citation>
    <scope>NUCLEOTIDE SEQUENCE [LARGE SCALE GENOMIC DNA]</scope>
    <source>
        <strain evidence="2 3">SPP2</strain>
    </source>
</reference>
<feature type="signal peptide" evidence="1">
    <location>
        <begin position="1"/>
        <end position="23"/>
    </location>
</feature>
<sequence>MKKIRNLCIVLIALIGLSSTVYAQGTGTAPYVGSNHPYSVSNDTDNTYEWFVTANFGDLVGNVSADVATLSATTGSSIDITWGTALVGTTYFVHVIETSTITTCSNHKVMAVTPINGFSLAIAAVSSGDVILTGDDLKDCAPNAIVSGYTVGTQTFDYNYGVNTFYYKITASGIGTNGWSPQLTIAATDTDSDVDKTTDTKVTYTAEWATSIGGTYTGGLTVDGLMNDITVDPSNPSIWVKLTVDNAEGLADNQILITLLDDANTSVDEFGNAVNIITGTNDVSTQTVNARPTVTGITTD</sequence>
<evidence type="ECO:0000313" key="2">
    <source>
        <dbReference type="EMBL" id="BAX80693.1"/>
    </source>
</evidence>
<evidence type="ECO:0000313" key="3">
    <source>
        <dbReference type="Proteomes" id="UP000218267"/>
    </source>
</evidence>
<organism evidence="2 3">
    <name type="scientific">Labilibaculum antarcticum</name>
    <dbReference type="NCBI Taxonomy" id="1717717"/>
    <lineage>
        <taxon>Bacteria</taxon>
        <taxon>Pseudomonadati</taxon>
        <taxon>Bacteroidota</taxon>
        <taxon>Bacteroidia</taxon>
        <taxon>Marinilabiliales</taxon>
        <taxon>Marinifilaceae</taxon>
        <taxon>Labilibaculum</taxon>
    </lineage>
</organism>
<dbReference type="KEGG" id="mbas:ALGA_2366"/>
<keyword evidence="1" id="KW-0732">Signal</keyword>
<dbReference type="Proteomes" id="UP000218267">
    <property type="component" value="Chromosome"/>
</dbReference>
<keyword evidence="3" id="KW-1185">Reference proteome</keyword>
<evidence type="ECO:0000256" key="1">
    <source>
        <dbReference type="SAM" id="SignalP"/>
    </source>
</evidence>
<protein>
    <recommendedName>
        <fullName evidence="4">Calx-beta domain-containing protein</fullName>
    </recommendedName>
</protein>
<dbReference type="OrthoDB" id="1118785at2"/>
<evidence type="ECO:0008006" key="4">
    <source>
        <dbReference type="Google" id="ProtNLM"/>
    </source>
</evidence>
<dbReference type="EMBL" id="AP018042">
    <property type="protein sequence ID" value="BAX80693.1"/>
    <property type="molecule type" value="Genomic_DNA"/>
</dbReference>
<gene>
    <name evidence="2" type="ORF">ALGA_2366</name>
</gene>
<dbReference type="AlphaFoldDB" id="A0A1Y1CKW2"/>
<reference evidence="3" key="2">
    <citation type="journal article" date="2020" name="Antonie Van Leeuwenhoek">
        <title>Labilibaculum antarcticum sp. nov., a novel facultative anaerobic, psychrotorelant bacterium isolated from marine sediment of Antarctica.</title>
        <authorList>
            <person name="Watanabe M."/>
            <person name="Kojima H."/>
            <person name="Fukui M."/>
        </authorList>
    </citation>
    <scope>NUCLEOTIDE SEQUENCE [LARGE SCALE GENOMIC DNA]</scope>
    <source>
        <strain evidence="3">SPP2</strain>
    </source>
</reference>